<dbReference type="CDD" id="cd00130">
    <property type="entry name" value="PAS"/>
    <property type="match status" value="1"/>
</dbReference>
<dbReference type="OrthoDB" id="2624050at2"/>
<dbReference type="GO" id="GO:0071111">
    <property type="term" value="F:cyclic-guanylate-specific phosphodiesterase activity"/>
    <property type="evidence" value="ECO:0007669"/>
    <property type="project" value="InterPro"/>
</dbReference>
<organism evidence="2 3">
    <name type="scientific">Meiothermus luteus</name>
    <dbReference type="NCBI Taxonomy" id="2026184"/>
    <lineage>
        <taxon>Bacteria</taxon>
        <taxon>Thermotogati</taxon>
        <taxon>Deinococcota</taxon>
        <taxon>Deinococci</taxon>
        <taxon>Thermales</taxon>
        <taxon>Thermaceae</taxon>
        <taxon>Meiothermus</taxon>
    </lineage>
</organism>
<dbReference type="InterPro" id="IPR050706">
    <property type="entry name" value="Cyclic-di-GMP_PDE-like"/>
</dbReference>
<dbReference type="InterPro" id="IPR035919">
    <property type="entry name" value="EAL_sf"/>
</dbReference>
<dbReference type="CDD" id="cd01948">
    <property type="entry name" value="EAL"/>
    <property type="match status" value="1"/>
</dbReference>
<dbReference type="PROSITE" id="PS50883">
    <property type="entry name" value="EAL"/>
    <property type="match status" value="1"/>
</dbReference>
<name>A0A399ENW3_9DEIN</name>
<dbReference type="InterPro" id="IPR000014">
    <property type="entry name" value="PAS"/>
</dbReference>
<dbReference type="PANTHER" id="PTHR33121:SF70">
    <property type="entry name" value="SIGNALING PROTEIN YKOW"/>
    <property type="match status" value="1"/>
</dbReference>
<dbReference type="Pfam" id="PF13185">
    <property type="entry name" value="GAF_2"/>
    <property type="match status" value="1"/>
</dbReference>
<dbReference type="Proteomes" id="UP000265800">
    <property type="component" value="Unassembled WGS sequence"/>
</dbReference>
<dbReference type="Gene3D" id="3.20.20.450">
    <property type="entry name" value="EAL domain"/>
    <property type="match status" value="1"/>
</dbReference>
<dbReference type="SUPFAM" id="SSF55785">
    <property type="entry name" value="PYP-like sensor domain (PAS domain)"/>
    <property type="match status" value="1"/>
</dbReference>
<protein>
    <submittedName>
        <fullName evidence="2">Putative signaling protein</fullName>
    </submittedName>
</protein>
<dbReference type="Gene3D" id="3.30.70.270">
    <property type="match status" value="1"/>
</dbReference>
<dbReference type="Gene3D" id="3.30.450.20">
    <property type="entry name" value="PAS domain"/>
    <property type="match status" value="1"/>
</dbReference>
<accession>A0A399ENW3</accession>
<dbReference type="RefSeq" id="WP_119360262.1">
    <property type="nucleotide sequence ID" value="NZ_QWKZ01000048.1"/>
</dbReference>
<dbReference type="Pfam" id="PF00563">
    <property type="entry name" value="EAL"/>
    <property type="match status" value="1"/>
</dbReference>
<gene>
    <name evidence="2" type="ORF">Mlute_01635</name>
</gene>
<dbReference type="InterPro" id="IPR013656">
    <property type="entry name" value="PAS_4"/>
</dbReference>
<evidence type="ECO:0000259" key="1">
    <source>
        <dbReference type="PROSITE" id="PS50883"/>
    </source>
</evidence>
<dbReference type="EMBL" id="QWKZ01000048">
    <property type="protein sequence ID" value="RIH85213.1"/>
    <property type="molecule type" value="Genomic_DNA"/>
</dbReference>
<dbReference type="PANTHER" id="PTHR33121">
    <property type="entry name" value="CYCLIC DI-GMP PHOSPHODIESTERASE PDEF"/>
    <property type="match status" value="1"/>
</dbReference>
<dbReference type="Pfam" id="PF08448">
    <property type="entry name" value="PAS_4"/>
    <property type="match status" value="1"/>
</dbReference>
<keyword evidence="3" id="KW-1185">Reference proteome</keyword>
<dbReference type="Gene3D" id="3.30.450.40">
    <property type="match status" value="1"/>
</dbReference>
<evidence type="ECO:0000313" key="3">
    <source>
        <dbReference type="Proteomes" id="UP000265800"/>
    </source>
</evidence>
<reference evidence="2 3" key="1">
    <citation type="submission" date="2018-08" db="EMBL/GenBank/DDBJ databases">
        <title>Meiothermus luteus KCTC 52599 genome sequencing project.</title>
        <authorList>
            <person name="Da Costa M.S."/>
            <person name="Albuquerque L."/>
            <person name="Raposo P."/>
            <person name="Froufe H.J.C."/>
            <person name="Barroso C.S."/>
            <person name="Egas C."/>
        </authorList>
    </citation>
    <scope>NUCLEOTIDE SEQUENCE [LARGE SCALE GENOMIC DNA]</scope>
    <source>
        <strain evidence="2 3">KCTC 52599</strain>
    </source>
</reference>
<proteinExistence type="predicted"/>
<dbReference type="SMART" id="SM00267">
    <property type="entry name" value="GGDEF"/>
    <property type="match status" value="1"/>
</dbReference>
<sequence length="720" mass="79963">MQQDRPSFNPLEATRGLMVVCTDLEGRYTYANPAYLAYTGMKALPLGASALEHVAKEDLPQVMNTAKQALEHPGQAFWVEFSKPLRQAWNRSRWEFVAVCDEAGHPAGLQCMGYDISDSYRQGRFLEASLELLSSGLKEELSPEEVLQRALDAALAVVPAAQAGSATLLGPDGRFHFVAARGYDLAALKQVSLSPGEPLSLSRHIRAQVFTQADIAAFNARLDPERRALLEGPGRSREIQAMLATPVVVRGRPRAYLYLDHFGRPDAFDELDLRHLEGLAHHMAWLLYGEELQEELRFSRYHHPETGLENLRSLRELLLRLPPGHRALVALRCRSLERLRRLEGETVYFAAVCEIARVIQADLRLSDHLAWEENNFWLLLEGLREDREVYAVLERLQAGVKARLAVRFPDFDFKPQVGVILAQPGVSPLELPRAAELALDSARPGTVRFFDSSLAYDTRETVALRRALKRALSQGSSRVAESLALHYQPVFHLANQQLHHFEALLRWNPPGLGMVPPGKLLLLAEEEGWMSSLGDRILGMATQQAARWEIAVAVNLASSQLEPGLLDQVASHLTHNQLSPERLIFEVTEEVALEEAGLEVLRALAERGHPLHLDDFGSGLSSLERITRLPFRAIKLGQGFMSSLGSLPVPHSPQARLLRALRGLAEELGLEIIVEGIETQAQLEFLLAEGFTLGQGYLLGRPAAPAEAEPLLKGEKGRPR</sequence>
<dbReference type="InterPro" id="IPR003018">
    <property type="entry name" value="GAF"/>
</dbReference>
<dbReference type="AlphaFoldDB" id="A0A399ENW3"/>
<dbReference type="InterPro" id="IPR035965">
    <property type="entry name" value="PAS-like_dom_sf"/>
</dbReference>
<dbReference type="InterPro" id="IPR001633">
    <property type="entry name" value="EAL_dom"/>
</dbReference>
<dbReference type="InterPro" id="IPR043128">
    <property type="entry name" value="Rev_trsase/Diguanyl_cyclase"/>
</dbReference>
<comment type="caution">
    <text evidence="2">The sequence shown here is derived from an EMBL/GenBank/DDBJ whole genome shotgun (WGS) entry which is preliminary data.</text>
</comment>
<dbReference type="SMART" id="SM00052">
    <property type="entry name" value="EAL"/>
    <property type="match status" value="1"/>
</dbReference>
<dbReference type="InterPro" id="IPR000160">
    <property type="entry name" value="GGDEF_dom"/>
</dbReference>
<feature type="domain" description="EAL" evidence="1">
    <location>
        <begin position="461"/>
        <end position="716"/>
    </location>
</feature>
<dbReference type="SUPFAM" id="SSF55781">
    <property type="entry name" value="GAF domain-like"/>
    <property type="match status" value="1"/>
</dbReference>
<evidence type="ECO:0000313" key="2">
    <source>
        <dbReference type="EMBL" id="RIH85213.1"/>
    </source>
</evidence>
<dbReference type="SMART" id="SM00065">
    <property type="entry name" value="GAF"/>
    <property type="match status" value="1"/>
</dbReference>
<dbReference type="InterPro" id="IPR029016">
    <property type="entry name" value="GAF-like_dom_sf"/>
</dbReference>
<dbReference type="SUPFAM" id="SSF141868">
    <property type="entry name" value="EAL domain-like"/>
    <property type="match status" value="1"/>
</dbReference>